<dbReference type="AlphaFoldDB" id="A0A2P2Q2P7"/>
<evidence type="ECO:0000313" key="1">
    <source>
        <dbReference type="EMBL" id="MBX61268.1"/>
    </source>
</evidence>
<keyword evidence="1" id="KW-0456">Lyase</keyword>
<name>A0A2P2Q2P7_RHIMU</name>
<reference evidence="1" key="1">
    <citation type="submission" date="2018-02" db="EMBL/GenBank/DDBJ databases">
        <title>Rhizophora mucronata_Transcriptome.</title>
        <authorList>
            <person name="Meera S.P."/>
            <person name="Sreeshan A."/>
            <person name="Augustine A."/>
        </authorList>
    </citation>
    <scope>NUCLEOTIDE SEQUENCE</scope>
    <source>
        <tissue evidence="1">Leaf</tissue>
    </source>
</reference>
<organism evidence="1">
    <name type="scientific">Rhizophora mucronata</name>
    <name type="common">Asiatic mangrove</name>
    <dbReference type="NCBI Taxonomy" id="61149"/>
    <lineage>
        <taxon>Eukaryota</taxon>
        <taxon>Viridiplantae</taxon>
        <taxon>Streptophyta</taxon>
        <taxon>Embryophyta</taxon>
        <taxon>Tracheophyta</taxon>
        <taxon>Spermatophyta</taxon>
        <taxon>Magnoliopsida</taxon>
        <taxon>eudicotyledons</taxon>
        <taxon>Gunneridae</taxon>
        <taxon>Pentapetalae</taxon>
        <taxon>rosids</taxon>
        <taxon>fabids</taxon>
        <taxon>Malpighiales</taxon>
        <taxon>Rhizophoraceae</taxon>
        <taxon>Rhizophora</taxon>
    </lineage>
</organism>
<sequence>MPSQDMEFVVCTGCIAFVCQMINLLTEETKYILPSQKVMGLFMVSCMITYV</sequence>
<protein>
    <submittedName>
        <fullName evidence="1">Putative rhamnogalacturonate lyase B isoform X3</fullName>
    </submittedName>
</protein>
<proteinExistence type="predicted"/>
<accession>A0A2P2Q2P7</accession>
<dbReference type="GO" id="GO:0016829">
    <property type="term" value="F:lyase activity"/>
    <property type="evidence" value="ECO:0007669"/>
    <property type="project" value="UniProtKB-KW"/>
</dbReference>
<dbReference type="EMBL" id="GGEC01080784">
    <property type="protein sequence ID" value="MBX61268.1"/>
    <property type="molecule type" value="Transcribed_RNA"/>
</dbReference>